<comment type="caution">
    <text evidence="12">Was originally thought to be a dihydrodipicolinate synthase (DHDPS), catalyzing the condensation of (S)-aspartate-beta-semialdehyde [(S)-ASA] and pyruvate to dihydrodipicolinate (DHDP). However, it was shown in E.coli that the product of the enzymatic reaction is not dihydrodipicolinate but in fact (4S)-4-hydroxy-2,3,4,5-tetrahydro-(2S)-dipicolinic acid (HTPA), and that the consecutive dehydration reaction leading to DHDP is not spontaneous but catalyzed by DapB.</text>
</comment>
<feature type="binding site" evidence="12 15">
    <location>
        <position position="48"/>
    </location>
    <ligand>
        <name>pyruvate</name>
        <dbReference type="ChEBI" id="CHEBI:15361"/>
    </ligand>
</feature>
<dbReference type="InterPro" id="IPR013785">
    <property type="entry name" value="Aldolase_TIM"/>
</dbReference>
<feature type="active site" description="Schiff-base intermediate with substrate" evidence="12 14">
    <location>
        <position position="164"/>
    </location>
</feature>
<dbReference type="InterPro" id="IPR005263">
    <property type="entry name" value="DapA"/>
</dbReference>
<comment type="similarity">
    <text evidence="3 12 13">Belongs to the DapA family.</text>
</comment>
<evidence type="ECO:0000313" key="16">
    <source>
        <dbReference type="EMBL" id="SHJ01550.1"/>
    </source>
</evidence>
<evidence type="ECO:0000256" key="11">
    <source>
        <dbReference type="ARBA" id="ARBA00047836"/>
    </source>
</evidence>
<dbReference type="PRINTS" id="PR00146">
    <property type="entry name" value="DHPICSNTHASE"/>
</dbReference>
<dbReference type="InterPro" id="IPR020625">
    <property type="entry name" value="Schiff_base-form_aldolases_AS"/>
</dbReference>
<sequence length="292" mass="32142">MNHRFTGAGVALVTPFTTENKIDFNSLERIIDNQKKGGMDYLVALGTTAETPTLTATEKAEVVTFVKEKKGDLPLVVGMGGNDTRKIIKQINKFNFNKVDGLLIVTPYYNKPSQEGMFNHYKAIAKESPVPIILYNVPSRTGVSMKAKTTIRLAEASEKIVAVKEASGNLTQITRINKYSPDHFSVISGDDPMALPILSVGGRGVISVVANALPQKLSSMIHLGMEGNFAEARKIHFELTEMLGLLFKEGNPGGIKALLNIQGIIENELRSPLYRISEETYLKIKEEYQKLS</sequence>
<dbReference type="GO" id="GO:0008840">
    <property type="term" value="F:4-hydroxy-tetrahydrodipicolinate synthase activity"/>
    <property type="evidence" value="ECO:0007669"/>
    <property type="project" value="UniProtKB-UniRule"/>
</dbReference>
<evidence type="ECO:0000256" key="12">
    <source>
        <dbReference type="HAMAP-Rule" id="MF_00418"/>
    </source>
</evidence>
<evidence type="ECO:0000256" key="2">
    <source>
        <dbReference type="ARBA" id="ARBA00005120"/>
    </source>
</evidence>
<comment type="function">
    <text evidence="1 12">Catalyzes the condensation of (S)-aspartate-beta-semialdehyde [(S)-ASA] and pyruvate to 4-hydroxy-tetrahydrodipicolinate (HTPA).</text>
</comment>
<evidence type="ECO:0000256" key="5">
    <source>
        <dbReference type="ARBA" id="ARBA00022490"/>
    </source>
</evidence>
<feature type="binding site" evidence="12 15">
    <location>
        <position position="206"/>
    </location>
    <ligand>
        <name>pyruvate</name>
        <dbReference type="ChEBI" id="CHEBI:15361"/>
    </ligand>
</feature>
<dbReference type="GO" id="GO:0009089">
    <property type="term" value="P:lysine biosynthetic process via diaminopimelate"/>
    <property type="evidence" value="ECO:0007669"/>
    <property type="project" value="UniProtKB-UniRule"/>
</dbReference>
<keyword evidence="9 12" id="KW-0456">Lyase</keyword>
<accession>A0A1M6FV91</accession>
<dbReference type="PANTHER" id="PTHR12128:SF66">
    <property type="entry name" value="4-HYDROXY-2-OXOGLUTARATE ALDOLASE, MITOCHONDRIAL"/>
    <property type="match status" value="1"/>
</dbReference>
<evidence type="ECO:0000256" key="7">
    <source>
        <dbReference type="ARBA" id="ARBA00022915"/>
    </source>
</evidence>
<evidence type="ECO:0000256" key="10">
    <source>
        <dbReference type="ARBA" id="ARBA00023270"/>
    </source>
</evidence>
<gene>
    <name evidence="12" type="primary">dapA</name>
    <name evidence="16" type="ORF">SAMN05444280_10990</name>
</gene>
<comment type="catalytic activity">
    <reaction evidence="11 12">
        <text>L-aspartate 4-semialdehyde + pyruvate = (2S,4S)-4-hydroxy-2,3,4,5-tetrahydrodipicolinate + H2O + H(+)</text>
        <dbReference type="Rhea" id="RHEA:34171"/>
        <dbReference type="ChEBI" id="CHEBI:15361"/>
        <dbReference type="ChEBI" id="CHEBI:15377"/>
        <dbReference type="ChEBI" id="CHEBI:15378"/>
        <dbReference type="ChEBI" id="CHEBI:67139"/>
        <dbReference type="ChEBI" id="CHEBI:537519"/>
        <dbReference type="EC" id="4.3.3.7"/>
    </reaction>
</comment>
<evidence type="ECO:0000256" key="14">
    <source>
        <dbReference type="PIRSR" id="PIRSR001365-1"/>
    </source>
</evidence>
<dbReference type="HAMAP" id="MF_00418">
    <property type="entry name" value="DapA"/>
    <property type="match status" value="1"/>
</dbReference>
<dbReference type="STRING" id="1168035.SAMN05444280_10990"/>
<dbReference type="AlphaFoldDB" id="A0A1M6FV91"/>
<dbReference type="PANTHER" id="PTHR12128">
    <property type="entry name" value="DIHYDRODIPICOLINATE SYNTHASE"/>
    <property type="match status" value="1"/>
</dbReference>
<evidence type="ECO:0000256" key="3">
    <source>
        <dbReference type="ARBA" id="ARBA00007592"/>
    </source>
</evidence>
<evidence type="ECO:0000256" key="1">
    <source>
        <dbReference type="ARBA" id="ARBA00003294"/>
    </source>
</evidence>
<keyword evidence="8 12" id="KW-0457">Lysine biosynthesis</keyword>
<keyword evidence="5 12" id="KW-0963">Cytoplasm</keyword>
<dbReference type="Pfam" id="PF00701">
    <property type="entry name" value="DHDPS"/>
    <property type="match status" value="1"/>
</dbReference>
<proteinExistence type="inferred from homology"/>
<dbReference type="UniPathway" id="UPA00034">
    <property type="reaction ID" value="UER00017"/>
</dbReference>
<dbReference type="EC" id="4.3.3.7" evidence="4 12"/>
<comment type="pathway">
    <text evidence="2 12">Amino-acid biosynthesis; L-lysine biosynthesis via DAP pathway; (S)-tetrahydrodipicolinate from L-aspartate: step 3/4.</text>
</comment>
<evidence type="ECO:0000256" key="15">
    <source>
        <dbReference type="PIRSR" id="PIRSR001365-2"/>
    </source>
</evidence>
<dbReference type="GO" id="GO:0005829">
    <property type="term" value="C:cytosol"/>
    <property type="evidence" value="ECO:0007669"/>
    <property type="project" value="TreeGrafter"/>
</dbReference>
<feature type="active site" description="Proton donor/acceptor" evidence="12 14">
    <location>
        <position position="135"/>
    </location>
</feature>
<keyword evidence="7 12" id="KW-0220">Diaminopimelate biosynthesis</keyword>
<organism evidence="16 17">
    <name type="scientific">Tangfeifania diversioriginum</name>
    <dbReference type="NCBI Taxonomy" id="1168035"/>
    <lineage>
        <taxon>Bacteria</taxon>
        <taxon>Pseudomonadati</taxon>
        <taxon>Bacteroidota</taxon>
        <taxon>Bacteroidia</taxon>
        <taxon>Marinilabiliales</taxon>
        <taxon>Prolixibacteraceae</taxon>
        <taxon>Tangfeifania</taxon>
    </lineage>
</organism>
<dbReference type="SUPFAM" id="SSF51569">
    <property type="entry name" value="Aldolase"/>
    <property type="match status" value="1"/>
</dbReference>
<dbReference type="SMART" id="SM01130">
    <property type="entry name" value="DHDPS"/>
    <property type="match status" value="1"/>
</dbReference>
<evidence type="ECO:0000256" key="8">
    <source>
        <dbReference type="ARBA" id="ARBA00023154"/>
    </source>
</evidence>
<keyword evidence="10 12" id="KW-0704">Schiff base</keyword>
<comment type="subcellular location">
    <subcellularLocation>
        <location evidence="12">Cytoplasm</location>
    </subcellularLocation>
</comment>
<dbReference type="EMBL" id="FQZE01000009">
    <property type="protein sequence ID" value="SHJ01550.1"/>
    <property type="molecule type" value="Genomic_DNA"/>
</dbReference>
<dbReference type="RefSeq" id="WP_073168109.1">
    <property type="nucleotide sequence ID" value="NZ_FQZE01000009.1"/>
</dbReference>
<reference evidence="16 17" key="1">
    <citation type="submission" date="2016-11" db="EMBL/GenBank/DDBJ databases">
        <authorList>
            <person name="Jaros S."/>
            <person name="Januszkiewicz K."/>
            <person name="Wedrychowicz H."/>
        </authorList>
    </citation>
    <scope>NUCLEOTIDE SEQUENCE [LARGE SCALE GENOMIC DNA]</scope>
    <source>
        <strain evidence="16 17">DSM 27063</strain>
    </source>
</reference>
<evidence type="ECO:0000313" key="17">
    <source>
        <dbReference type="Proteomes" id="UP000184050"/>
    </source>
</evidence>
<dbReference type="Proteomes" id="UP000184050">
    <property type="component" value="Unassembled WGS sequence"/>
</dbReference>
<dbReference type="CDD" id="cd00950">
    <property type="entry name" value="DHDPS"/>
    <property type="match status" value="1"/>
</dbReference>
<evidence type="ECO:0000256" key="9">
    <source>
        <dbReference type="ARBA" id="ARBA00023239"/>
    </source>
</evidence>
<dbReference type="PROSITE" id="PS00666">
    <property type="entry name" value="DHDPS_2"/>
    <property type="match status" value="1"/>
</dbReference>
<evidence type="ECO:0000256" key="6">
    <source>
        <dbReference type="ARBA" id="ARBA00022605"/>
    </source>
</evidence>
<dbReference type="Gene3D" id="3.20.20.70">
    <property type="entry name" value="Aldolase class I"/>
    <property type="match status" value="1"/>
</dbReference>
<dbReference type="PIRSF" id="PIRSF001365">
    <property type="entry name" value="DHDPS"/>
    <property type="match status" value="1"/>
</dbReference>
<evidence type="ECO:0000256" key="4">
    <source>
        <dbReference type="ARBA" id="ARBA00012086"/>
    </source>
</evidence>
<dbReference type="InterPro" id="IPR002220">
    <property type="entry name" value="DapA-like"/>
</dbReference>
<dbReference type="GO" id="GO:0019877">
    <property type="term" value="P:diaminopimelate biosynthetic process"/>
    <property type="evidence" value="ECO:0007669"/>
    <property type="project" value="UniProtKB-UniRule"/>
</dbReference>
<evidence type="ECO:0000256" key="13">
    <source>
        <dbReference type="PIRNR" id="PIRNR001365"/>
    </source>
</evidence>
<feature type="site" description="Part of a proton relay during catalysis" evidence="12">
    <location>
        <position position="109"/>
    </location>
</feature>
<comment type="subunit">
    <text evidence="12">Homotetramer; dimer of dimers.</text>
</comment>
<protein>
    <recommendedName>
        <fullName evidence="4 12">4-hydroxy-tetrahydrodipicolinate synthase</fullName>
        <shortName evidence="12">HTPA synthase</shortName>
        <ecNumber evidence="4 12">4.3.3.7</ecNumber>
    </recommendedName>
</protein>
<keyword evidence="6 12" id="KW-0028">Amino-acid biosynthesis</keyword>
<name>A0A1M6FV91_9BACT</name>
<keyword evidence="17" id="KW-1185">Reference proteome</keyword>
<dbReference type="OrthoDB" id="9782828at2"/>
<dbReference type="NCBIfam" id="TIGR00674">
    <property type="entry name" value="dapA"/>
    <property type="match status" value="1"/>
</dbReference>
<feature type="site" description="Part of a proton relay during catalysis" evidence="12">
    <location>
        <position position="47"/>
    </location>
</feature>